<comment type="caution">
    <text evidence="4">The sequence shown here is derived from an EMBL/GenBank/DDBJ whole genome shotgun (WGS) entry which is preliminary data.</text>
</comment>
<evidence type="ECO:0000313" key="5">
    <source>
        <dbReference type="Proteomes" id="UP000316096"/>
    </source>
</evidence>
<keyword evidence="2" id="KW-0813">Transport</keyword>
<evidence type="ECO:0000256" key="1">
    <source>
        <dbReference type="ARBA" id="ARBA00005417"/>
    </source>
</evidence>
<proteinExistence type="inferred from homology"/>
<dbReference type="Pfam" id="PF00005">
    <property type="entry name" value="ABC_tran"/>
    <property type="match status" value="1"/>
</dbReference>
<comment type="similarity">
    <text evidence="1">Belongs to the ABC transporter superfamily.</text>
</comment>
<accession>A0A543CNK9</accession>
<dbReference type="InterPro" id="IPR003439">
    <property type="entry name" value="ABC_transporter-like_ATP-bd"/>
</dbReference>
<dbReference type="AlphaFoldDB" id="A0A543CNK9"/>
<feature type="domain" description="ABC transporter" evidence="3">
    <location>
        <begin position="8"/>
        <end position="225"/>
    </location>
</feature>
<organism evidence="4 5">
    <name type="scientific">Actinoallomurus bryophytorum</name>
    <dbReference type="NCBI Taxonomy" id="1490222"/>
    <lineage>
        <taxon>Bacteria</taxon>
        <taxon>Bacillati</taxon>
        <taxon>Actinomycetota</taxon>
        <taxon>Actinomycetes</taxon>
        <taxon>Streptosporangiales</taxon>
        <taxon>Thermomonosporaceae</taxon>
        <taxon>Actinoallomurus</taxon>
    </lineage>
</organism>
<dbReference type="GO" id="GO:0016887">
    <property type="term" value="F:ATP hydrolysis activity"/>
    <property type="evidence" value="ECO:0007669"/>
    <property type="project" value="InterPro"/>
</dbReference>
<dbReference type="OrthoDB" id="3472909at2"/>
<dbReference type="PANTHER" id="PTHR43335:SF2">
    <property type="entry name" value="ABC TRANSPORTER, ATP-BINDING PROTEIN"/>
    <property type="match status" value="1"/>
</dbReference>
<dbReference type="InterPro" id="IPR027417">
    <property type="entry name" value="P-loop_NTPase"/>
</dbReference>
<protein>
    <submittedName>
        <fullName evidence="4">ABC transporter family protein</fullName>
    </submittedName>
</protein>
<evidence type="ECO:0000256" key="2">
    <source>
        <dbReference type="ARBA" id="ARBA00022448"/>
    </source>
</evidence>
<dbReference type="RefSeq" id="WP_141957261.1">
    <property type="nucleotide sequence ID" value="NZ_VFOZ01000001.1"/>
</dbReference>
<dbReference type="PANTHER" id="PTHR43335">
    <property type="entry name" value="ABC TRANSPORTER, ATP-BINDING PROTEIN"/>
    <property type="match status" value="1"/>
</dbReference>
<evidence type="ECO:0000313" key="4">
    <source>
        <dbReference type="EMBL" id="TQL98694.1"/>
    </source>
</evidence>
<evidence type="ECO:0000259" key="3">
    <source>
        <dbReference type="PROSITE" id="PS50893"/>
    </source>
</evidence>
<dbReference type="SUPFAM" id="SSF52540">
    <property type="entry name" value="P-loop containing nucleoside triphosphate hydrolases"/>
    <property type="match status" value="1"/>
</dbReference>
<dbReference type="PROSITE" id="PS50893">
    <property type="entry name" value="ABC_TRANSPORTER_2"/>
    <property type="match status" value="1"/>
</dbReference>
<name>A0A543CNK9_9ACTN</name>
<dbReference type="EMBL" id="VFOZ01000001">
    <property type="protein sequence ID" value="TQL98694.1"/>
    <property type="molecule type" value="Genomic_DNA"/>
</dbReference>
<dbReference type="Proteomes" id="UP000316096">
    <property type="component" value="Unassembled WGS sequence"/>
</dbReference>
<reference evidence="4 5" key="1">
    <citation type="submission" date="2019-06" db="EMBL/GenBank/DDBJ databases">
        <title>Sequencing the genomes of 1000 actinobacteria strains.</title>
        <authorList>
            <person name="Klenk H.-P."/>
        </authorList>
    </citation>
    <scope>NUCLEOTIDE SEQUENCE [LARGE SCALE GENOMIC DNA]</scope>
    <source>
        <strain evidence="4 5">DSM 102200</strain>
    </source>
</reference>
<sequence length="227" mass="24567">MIADFSTIVARNMGIRHRGRWILRPTTFGITSGVVGLAGPPCSGRSALLETLATLRRPSVGELELLGHDVTGAAGQRAVRARLGFLPDRFGWAAGVTAREFVAYAAYFKATPNHAVDAILERFELSDAAELEMDMLPADLRLRTGLAATCVHQPDLVFLDEPLHSIPDSERDELIGLLRGLAPTVVVTAPDAAELTGWCDRVFTIVRARLIESLEVSRSWSQVPAGV</sequence>
<dbReference type="Gene3D" id="3.40.50.300">
    <property type="entry name" value="P-loop containing nucleotide triphosphate hydrolases"/>
    <property type="match status" value="1"/>
</dbReference>
<keyword evidence="5" id="KW-1185">Reference proteome</keyword>
<gene>
    <name evidence="4" type="ORF">FB559_4322</name>
</gene>
<dbReference type="GO" id="GO:0005524">
    <property type="term" value="F:ATP binding"/>
    <property type="evidence" value="ECO:0007669"/>
    <property type="project" value="InterPro"/>
</dbReference>